<organism evidence="3 4">
    <name type="scientific">Paenibacillus sophorae</name>
    <dbReference type="NCBI Taxonomy" id="1333845"/>
    <lineage>
        <taxon>Bacteria</taxon>
        <taxon>Bacillati</taxon>
        <taxon>Bacillota</taxon>
        <taxon>Bacilli</taxon>
        <taxon>Bacillales</taxon>
        <taxon>Paenibacillaceae</taxon>
        <taxon>Paenibacillus</taxon>
    </lineage>
</organism>
<accession>A0ABX8HJS8</accession>
<evidence type="ECO:0000256" key="1">
    <source>
        <dbReference type="ARBA" id="ARBA00022741"/>
    </source>
</evidence>
<dbReference type="InterPro" id="IPR056098">
    <property type="entry name" value="Acb2/Tad1_hairpin"/>
</dbReference>
<evidence type="ECO:0000313" key="4">
    <source>
        <dbReference type="Proteomes" id="UP000683429"/>
    </source>
</evidence>
<protein>
    <recommendedName>
        <fullName evidence="2">Acb2/Tad1 hairpin domain-containing protein</fullName>
    </recommendedName>
</protein>
<evidence type="ECO:0000259" key="2">
    <source>
        <dbReference type="Pfam" id="PF24729"/>
    </source>
</evidence>
<gene>
    <name evidence="3" type="ORF">KP014_20135</name>
</gene>
<dbReference type="Pfam" id="PF24729">
    <property type="entry name" value="Acb2_Tad1_hairpin"/>
    <property type="match status" value="1"/>
</dbReference>
<evidence type="ECO:0000313" key="3">
    <source>
        <dbReference type="EMBL" id="QWU18454.1"/>
    </source>
</evidence>
<name>A0ABX8HJS8_9BACL</name>
<keyword evidence="4" id="KW-1185">Reference proteome</keyword>
<dbReference type="Proteomes" id="UP000683429">
    <property type="component" value="Chromosome"/>
</dbReference>
<reference evidence="3 4" key="1">
    <citation type="submission" date="2021-06" db="EMBL/GenBank/DDBJ databases">
        <title>Whole genome sequence of Paenibacillus sophorae DSM23020 for comparative genomics.</title>
        <authorList>
            <person name="Kim M.-J."/>
            <person name="Lee G."/>
            <person name="Shin J.-H."/>
        </authorList>
    </citation>
    <scope>NUCLEOTIDE SEQUENCE [LARGE SCALE GENOMIC DNA]</scope>
    <source>
        <strain evidence="3 4">DSM 23020</strain>
    </source>
</reference>
<proteinExistence type="predicted"/>
<sequence length="66" mass="7591">MAIENNFSYHPPKVGQSEKYQQIREKAKEFAYLIDELAPSSREKSLAMTNLEQSVFWANAAIARNE</sequence>
<feature type="domain" description="Acb2/Tad1 hairpin" evidence="2">
    <location>
        <begin position="3"/>
        <end position="63"/>
    </location>
</feature>
<dbReference type="EMBL" id="CP076607">
    <property type="protein sequence ID" value="QWU18454.1"/>
    <property type="molecule type" value="Genomic_DNA"/>
</dbReference>
<keyword evidence="1" id="KW-0547">Nucleotide-binding</keyword>